<evidence type="ECO:0000313" key="3">
    <source>
        <dbReference type="Proteomes" id="UP001059380"/>
    </source>
</evidence>
<dbReference type="Proteomes" id="UP001059380">
    <property type="component" value="Chromosome"/>
</dbReference>
<accession>A0A9J7BQ14</accession>
<sequence>MIPNIAVVRVQSEHFWCLPIPVPLFLLWLLVLLLSPLLLVVLLVVWPFCLGAGFPLGRAIEAFWGILCALPGTSVRVTAEGKHITVRIL</sequence>
<organism evidence="2 3">
    <name type="scientific">Occallatibacter riparius</name>
    <dbReference type="NCBI Taxonomy" id="1002689"/>
    <lineage>
        <taxon>Bacteria</taxon>
        <taxon>Pseudomonadati</taxon>
        <taxon>Acidobacteriota</taxon>
        <taxon>Terriglobia</taxon>
        <taxon>Terriglobales</taxon>
        <taxon>Acidobacteriaceae</taxon>
        <taxon>Occallatibacter</taxon>
    </lineage>
</organism>
<keyword evidence="1" id="KW-0812">Transmembrane</keyword>
<name>A0A9J7BQ14_9BACT</name>
<proteinExistence type="predicted"/>
<dbReference type="RefSeq" id="WP_260792363.1">
    <property type="nucleotide sequence ID" value="NZ_CP093313.1"/>
</dbReference>
<protein>
    <submittedName>
        <fullName evidence="2">Uncharacterized protein</fullName>
    </submittedName>
</protein>
<dbReference type="AlphaFoldDB" id="A0A9J7BQ14"/>
<keyword evidence="1" id="KW-1133">Transmembrane helix</keyword>
<evidence type="ECO:0000313" key="2">
    <source>
        <dbReference type="EMBL" id="UWZ83030.1"/>
    </source>
</evidence>
<dbReference type="KEGG" id="orp:MOP44_20965"/>
<dbReference type="EMBL" id="CP093313">
    <property type="protein sequence ID" value="UWZ83030.1"/>
    <property type="molecule type" value="Genomic_DNA"/>
</dbReference>
<feature type="transmembrane region" description="Helical" evidence="1">
    <location>
        <begin position="25"/>
        <end position="49"/>
    </location>
</feature>
<keyword evidence="3" id="KW-1185">Reference proteome</keyword>
<gene>
    <name evidence="2" type="ORF">MOP44_20965</name>
</gene>
<evidence type="ECO:0000256" key="1">
    <source>
        <dbReference type="SAM" id="Phobius"/>
    </source>
</evidence>
<keyword evidence="1" id="KW-0472">Membrane</keyword>
<reference evidence="2" key="1">
    <citation type="submission" date="2021-04" db="EMBL/GenBank/DDBJ databases">
        <title>Phylogenetic analysis of Acidobacteriaceae.</title>
        <authorList>
            <person name="Qiu L."/>
            <person name="Zhang Q."/>
        </authorList>
    </citation>
    <scope>NUCLEOTIDE SEQUENCE</scope>
    <source>
        <strain evidence="2">DSM 25168</strain>
    </source>
</reference>